<dbReference type="RefSeq" id="WP_171597610.1">
    <property type="nucleotide sequence ID" value="NZ_RZNH01000084.1"/>
</dbReference>
<comment type="caution">
    <text evidence="1">The sequence shown here is derived from an EMBL/GenBank/DDBJ whole genome shotgun (WGS) entry which is preliminary data.</text>
</comment>
<accession>A0ABX1X2Q1</accession>
<gene>
    <name evidence="1" type="ORF">ELS83_21465</name>
</gene>
<evidence type="ECO:0000313" key="1">
    <source>
        <dbReference type="EMBL" id="NOU62363.1"/>
    </source>
</evidence>
<organism evidence="1 2">
    <name type="scientific">Marinifilum caeruleilacunae</name>
    <dbReference type="NCBI Taxonomy" id="2499076"/>
    <lineage>
        <taxon>Bacteria</taxon>
        <taxon>Pseudomonadati</taxon>
        <taxon>Bacteroidota</taxon>
        <taxon>Bacteroidia</taxon>
        <taxon>Marinilabiliales</taxon>
        <taxon>Marinifilaceae</taxon>
    </lineage>
</organism>
<reference evidence="1 2" key="1">
    <citation type="submission" date="2018-12" db="EMBL/GenBank/DDBJ databases">
        <title>Marinifilum JC070 sp. nov., a marine bacterium isolated from Yongle Blue Hole in the South China Sea.</title>
        <authorList>
            <person name="Fu T."/>
        </authorList>
    </citation>
    <scope>NUCLEOTIDE SEQUENCE [LARGE SCALE GENOMIC DNA]</scope>
    <source>
        <strain evidence="1 2">JC070</strain>
    </source>
</reference>
<name>A0ABX1X2Q1_9BACT</name>
<dbReference type="Proteomes" id="UP000732105">
    <property type="component" value="Unassembled WGS sequence"/>
</dbReference>
<evidence type="ECO:0000313" key="2">
    <source>
        <dbReference type="Proteomes" id="UP000732105"/>
    </source>
</evidence>
<keyword evidence="2" id="KW-1185">Reference proteome</keyword>
<sequence>MNKKDLKEELDLLNVNQEFYSLNGDLIPDTIVLVENYDLWEVFYFDERGSINNKKDFKTEKEACLYIYNLFVKSKEIKDRFKGNNL</sequence>
<protein>
    <submittedName>
        <fullName evidence="1">Uncharacterized protein</fullName>
    </submittedName>
</protein>
<dbReference type="EMBL" id="RZNH01000084">
    <property type="protein sequence ID" value="NOU62363.1"/>
    <property type="molecule type" value="Genomic_DNA"/>
</dbReference>
<proteinExistence type="predicted"/>